<keyword evidence="3" id="KW-1185">Reference proteome</keyword>
<comment type="caution">
    <text evidence="2">The sequence shown here is derived from an EMBL/GenBank/DDBJ whole genome shotgun (WGS) entry which is preliminary data.</text>
</comment>
<dbReference type="Proteomes" id="UP001280581">
    <property type="component" value="Unassembled WGS sequence"/>
</dbReference>
<protein>
    <recommendedName>
        <fullName evidence="4">BTB domain-containing protein</fullName>
    </recommendedName>
</protein>
<dbReference type="EMBL" id="WVTA01000016">
    <property type="protein sequence ID" value="KAK3201556.1"/>
    <property type="molecule type" value="Genomic_DNA"/>
</dbReference>
<dbReference type="AlphaFoldDB" id="A0AAN6LSY8"/>
<name>A0AAN6LSY8_9PLEO</name>
<evidence type="ECO:0008006" key="4">
    <source>
        <dbReference type="Google" id="ProtNLM"/>
    </source>
</evidence>
<evidence type="ECO:0000256" key="1">
    <source>
        <dbReference type="SAM" id="MobiDB-lite"/>
    </source>
</evidence>
<gene>
    <name evidence="2" type="ORF">GRF29_185g1382740</name>
</gene>
<organism evidence="2 3">
    <name type="scientific">Pseudopithomyces chartarum</name>
    <dbReference type="NCBI Taxonomy" id="1892770"/>
    <lineage>
        <taxon>Eukaryota</taxon>
        <taxon>Fungi</taxon>
        <taxon>Dikarya</taxon>
        <taxon>Ascomycota</taxon>
        <taxon>Pezizomycotina</taxon>
        <taxon>Dothideomycetes</taxon>
        <taxon>Pleosporomycetidae</taxon>
        <taxon>Pleosporales</taxon>
        <taxon>Massarineae</taxon>
        <taxon>Didymosphaeriaceae</taxon>
        <taxon>Pseudopithomyces</taxon>
    </lineage>
</organism>
<feature type="region of interest" description="Disordered" evidence="1">
    <location>
        <begin position="330"/>
        <end position="429"/>
    </location>
</feature>
<accession>A0AAN6LSY8</accession>
<feature type="compositionally biased region" description="Low complexity" evidence="1">
    <location>
        <begin position="396"/>
        <end position="406"/>
    </location>
</feature>
<proteinExistence type="predicted"/>
<dbReference type="PANTHER" id="PTHR37538">
    <property type="entry name" value="BTB DOMAIN-CONTAINING PROTEIN"/>
    <property type="match status" value="1"/>
</dbReference>
<evidence type="ECO:0000313" key="2">
    <source>
        <dbReference type="EMBL" id="KAK3201556.1"/>
    </source>
</evidence>
<feature type="compositionally biased region" description="Basic residues" evidence="1">
    <location>
        <begin position="408"/>
        <end position="420"/>
    </location>
</feature>
<reference evidence="2 3" key="1">
    <citation type="submission" date="2021-02" db="EMBL/GenBank/DDBJ databases">
        <title>Genome assembly of Pseudopithomyces chartarum.</title>
        <authorList>
            <person name="Jauregui R."/>
            <person name="Singh J."/>
            <person name="Voisey C."/>
        </authorList>
    </citation>
    <scope>NUCLEOTIDE SEQUENCE [LARGE SCALE GENOMIC DNA]</scope>
    <source>
        <strain evidence="2 3">AGR01</strain>
    </source>
</reference>
<sequence length="429" mass="47196">MPSFKTIEWDFAVEESKFGADSAPAAVSKPLTAQPEVAAVLKTKAERSPRSPYTKGPITINVGLTPVTYYVPWHLLESTSWSDVPAGGEINLPTLDKDVGHILVHYLYTGDYQPLESETSGIAQQSKLALKQALLVYRASVTHALGGLEHLARHQIKESSASMDPKTILDITWSELSRKSEPSGWLQHYLEEMTQQAFEKDHTVFADDAFCASLRNKSKLNDFVMRHVIKLLSEKLTQALEGQGSIAGNFDSLQPPQPVAEEIVAEKDQNHNLKEDPSDQVENNMEEVKEDVKFEGKGAEAAVIAVCCSVDDDPLPASDIRLADIEQPEEFAKTSSPTPGPDESWEAPPPDNDCWETSALVDDTWETAARSQDSWEAPAPTHDIAETPAPTHNSWDTPAPAPADRPTATKKKSKRFRGKKVVAESTKVY</sequence>
<dbReference type="PANTHER" id="PTHR37538:SF1">
    <property type="entry name" value="BTB DOMAIN-CONTAINING PROTEIN"/>
    <property type="match status" value="1"/>
</dbReference>
<evidence type="ECO:0000313" key="3">
    <source>
        <dbReference type="Proteomes" id="UP001280581"/>
    </source>
</evidence>